<accession>A0A9N9E4C2</accession>
<evidence type="ECO:0000256" key="1">
    <source>
        <dbReference type="SAM" id="Coils"/>
    </source>
</evidence>
<dbReference type="Proteomes" id="UP000789396">
    <property type="component" value="Unassembled WGS sequence"/>
</dbReference>
<dbReference type="EMBL" id="CAJVPZ010014647">
    <property type="protein sequence ID" value="CAG8659516.1"/>
    <property type="molecule type" value="Genomic_DNA"/>
</dbReference>
<dbReference type="AlphaFoldDB" id="A0A9N9E4C2"/>
<gene>
    <name evidence="3" type="ORF">RFULGI_LOCUS8792</name>
</gene>
<evidence type="ECO:0000256" key="2">
    <source>
        <dbReference type="SAM" id="MobiDB-lite"/>
    </source>
</evidence>
<evidence type="ECO:0000313" key="3">
    <source>
        <dbReference type="EMBL" id="CAG8659516.1"/>
    </source>
</evidence>
<protein>
    <submittedName>
        <fullName evidence="3">19686_t:CDS:1</fullName>
    </submittedName>
</protein>
<keyword evidence="4" id="KW-1185">Reference proteome</keyword>
<comment type="caution">
    <text evidence="3">The sequence shown here is derived from an EMBL/GenBank/DDBJ whole genome shotgun (WGS) entry which is preliminary data.</text>
</comment>
<feature type="coiled-coil region" evidence="1">
    <location>
        <begin position="16"/>
        <end position="63"/>
    </location>
</feature>
<evidence type="ECO:0000313" key="4">
    <source>
        <dbReference type="Proteomes" id="UP000789396"/>
    </source>
</evidence>
<organism evidence="3 4">
    <name type="scientific">Racocetra fulgida</name>
    <dbReference type="NCBI Taxonomy" id="60492"/>
    <lineage>
        <taxon>Eukaryota</taxon>
        <taxon>Fungi</taxon>
        <taxon>Fungi incertae sedis</taxon>
        <taxon>Mucoromycota</taxon>
        <taxon>Glomeromycotina</taxon>
        <taxon>Glomeromycetes</taxon>
        <taxon>Diversisporales</taxon>
        <taxon>Gigasporaceae</taxon>
        <taxon>Racocetra</taxon>
    </lineage>
</organism>
<reference evidence="3" key="1">
    <citation type="submission" date="2021-06" db="EMBL/GenBank/DDBJ databases">
        <authorList>
            <person name="Kallberg Y."/>
            <person name="Tangrot J."/>
            <person name="Rosling A."/>
        </authorList>
    </citation>
    <scope>NUCLEOTIDE SEQUENCE</scope>
    <source>
        <strain evidence="3">IN212</strain>
    </source>
</reference>
<keyword evidence="1" id="KW-0175">Coiled coil</keyword>
<proteinExistence type="predicted"/>
<feature type="non-terminal residue" evidence="3">
    <location>
        <position position="1"/>
    </location>
</feature>
<feature type="compositionally biased region" description="Basic and acidic residues" evidence="2">
    <location>
        <begin position="84"/>
        <end position="99"/>
    </location>
</feature>
<dbReference type="OrthoDB" id="5852896at2759"/>
<feature type="region of interest" description="Disordered" evidence="2">
    <location>
        <begin position="78"/>
        <end position="99"/>
    </location>
</feature>
<sequence length="148" mass="16587">MKLAEINDRKIVPKSVDTVQNQLEAIRQELEQVHLNERGSELMEELIDKATKMSKEYVEVESESFTKKGLGLSINSDKQPCKKSNIDSDGKKLLKNEESDSERQVEVAELASCFCFLDFRSDDGLDFSCDGGSDDDGSDFSCDDDSVF</sequence>
<name>A0A9N9E4C2_9GLOM</name>